<evidence type="ECO:0000313" key="1">
    <source>
        <dbReference type="EMBL" id="GAI43350.1"/>
    </source>
</evidence>
<reference evidence="1" key="1">
    <citation type="journal article" date="2014" name="Front. Microbiol.">
        <title>High frequency of phylogenetically diverse reductive dehalogenase-homologous genes in deep subseafloor sedimentary metagenomes.</title>
        <authorList>
            <person name="Kawai M."/>
            <person name="Futagami T."/>
            <person name="Toyoda A."/>
            <person name="Takaki Y."/>
            <person name="Nishi S."/>
            <person name="Hori S."/>
            <person name="Arai W."/>
            <person name="Tsubouchi T."/>
            <person name="Morono Y."/>
            <person name="Uchiyama I."/>
            <person name="Ito T."/>
            <person name="Fujiyama A."/>
            <person name="Inagaki F."/>
            <person name="Takami H."/>
        </authorList>
    </citation>
    <scope>NUCLEOTIDE SEQUENCE</scope>
    <source>
        <strain evidence="1">Expedition CK06-06</strain>
    </source>
</reference>
<protein>
    <recommendedName>
        <fullName evidence="2">Beta-xylosidase C-terminal Concanavalin A-like domain-containing protein</fullName>
    </recommendedName>
</protein>
<name>X1PWW0_9ZZZZ</name>
<sequence>EGNIFTSHFSEDGNKWQLVGTHTNKMNPIYVGLVAGQSTYSFQLAQFDYFIINALP</sequence>
<feature type="non-terminal residue" evidence="1">
    <location>
        <position position="1"/>
    </location>
</feature>
<comment type="caution">
    <text evidence="1">The sequence shown here is derived from an EMBL/GenBank/DDBJ whole genome shotgun (WGS) entry which is preliminary data.</text>
</comment>
<evidence type="ECO:0008006" key="2">
    <source>
        <dbReference type="Google" id="ProtNLM"/>
    </source>
</evidence>
<dbReference type="AlphaFoldDB" id="X1PWW0"/>
<proteinExistence type="predicted"/>
<organism evidence="1">
    <name type="scientific">marine sediment metagenome</name>
    <dbReference type="NCBI Taxonomy" id="412755"/>
    <lineage>
        <taxon>unclassified sequences</taxon>
        <taxon>metagenomes</taxon>
        <taxon>ecological metagenomes</taxon>
    </lineage>
</organism>
<accession>X1PWW0</accession>
<dbReference type="EMBL" id="BARV01031947">
    <property type="protein sequence ID" value="GAI43350.1"/>
    <property type="molecule type" value="Genomic_DNA"/>
</dbReference>
<gene>
    <name evidence="1" type="ORF">S06H3_50451</name>
</gene>